<evidence type="ECO:0000313" key="5">
    <source>
        <dbReference type="Proteomes" id="UP000038830"/>
    </source>
</evidence>
<dbReference type="InterPro" id="IPR052292">
    <property type="entry name" value="Glucose_repression_reg"/>
</dbReference>
<dbReference type="Pfam" id="PF08550">
    <property type="entry name" value="GATA_AreA"/>
    <property type="match status" value="1"/>
</dbReference>
<dbReference type="InterPro" id="IPR013860">
    <property type="entry name" value="AreA_GATA"/>
</dbReference>
<feature type="region of interest" description="Disordered" evidence="1">
    <location>
        <begin position="383"/>
        <end position="407"/>
    </location>
</feature>
<accession>A0A1E4RZ80</accession>
<feature type="domain" description="Nitrogen regulatory protein areA GATA-like" evidence="2">
    <location>
        <begin position="201"/>
        <end position="228"/>
    </location>
</feature>
<dbReference type="GO" id="GO:0042149">
    <property type="term" value="P:cellular response to glucose starvation"/>
    <property type="evidence" value="ECO:0007669"/>
    <property type="project" value="TreeGrafter"/>
</dbReference>
<evidence type="ECO:0000313" key="6">
    <source>
        <dbReference type="Proteomes" id="UP000094389"/>
    </source>
</evidence>
<reference evidence="3" key="1">
    <citation type="submission" date="2014-12" db="EMBL/GenBank/DDBJ databases">
        <authorList>
            <person name="Jaenicke S."/>
        </authorList>
    </citation>
    <scope>NUCLEOTIDE SEQUENCE [LARGE SCALE GENOMIC DNA]</scope>
    <source>
        <strain evidence="3">CBS1600</strain>
    </source>
</reference>
<dbReference type="GeneID" id="30990889"/>
<protein>
    <submittedName>
        <fullName evidence="3">REG1 protein</fullName>
    </submittedName>
</protein>
<dbReference type="STRING" id="983966.A0A0H5C9I9"/>
<dbReference type="EMBL" id="CDQK01000006">
    <property type="protein sequence ID" value="CEP24702.1"/>
    <property type="molecule type" value="Genomic_DNA"/>
</dbReference>
<feature type="compositionally biased region" description="Polar residues" evidence="1">
    <location>
        <begin position="651"/>
        <end position="672"/>
    </location>
</feature>
<dbReference type="GO" id="GO:0007039">
    <property type="term" value="P:protein catabolic process in the vacuole"/>
    <property type="evidence" value="ECO:0007669"/>
    <property type="project" value="TreeGrafter"/>
</dbReference>
<dbReference type="OrthoDB" id="5563539at2759"/>
<evidence type="ECO:0000313" key="4">
    <source>
        <dbReference type="EMBL" id="ODV72570.1"/>
    </source>
</evidence>
<feature type="region of interest" description="Disordered" evidence="1">
    <location>
        <begin position="284"/>
        <end position="305"/>
    </location>
</feature>
<feature type="region of interest" description="Disordered" evidence="1">
    <location>
        <begin position="1"/>
        <end position="39"/>
    </location>
</feature>
<feature type="compositionally biased region" description="Acidic residues" evidence="1">
    <location>
        <begin position="438"/>
        <end position="465"/>
    </location>
</feature>
<dbReference type="Proteomes" id="UP000094389">
    <property type="component" value="Unassembled WGS sequence"/>
</dbReference>
<evidence type="ECO:0000313" key="3">
    <source>
        <dbReference type="EMBL" id="CEP24702.1"/>
    </source>
</evidence>
<feature type="region of interest" description="Disordered" evidence="1">
    <location>
        <begin position="605"/>
        <end position="672"/>
    </location>
</feature>
<reference evidence="5" key="2">
    <citation type="journal article" date="2015" name="J. Biotechnol.">
        <title>The structure of the Cyberlindnera jadinii genome and its relation to Candida utilis analyzed by the occurrence of single nucleotide polymorphisms.</title>
        <authorList>
            <person name="Rupp O."/>
            <person name="Brinkrolf K."/>
            <person name="Buerth C."/>
            <person name="Kunigo M."/>
            <person name="Schneider J."/>
            <person name="Jaenicke S."/>
            <person name="Goesmann A."/>
            <person name="Puehler A."/>
            <person name="Jaeger K.-E."/>
            <person name="Ernst J.F."/>
        </authorList>
    </citation>
    <scope>NUCLEOTIDE SEQUENCE [LARGE SCALE GENOMIC DNA]</scope>
    <source>
        <strain evidence="5">ATCC 18201 / CBS 1600 / BCRC 20928 / JCM 3617 / NBRC 0987 / NRRL Y-1542</strain>
    </source>
</reference>
<dbReference type="PANTHER" id="PTHR28051">
    <property type="entry name" value="PROTEIN MTL1-RELATED"/>
    <property type="match status" value="1"/>
</dbReference>
<name>A0A0H5C9I9_CYBJN</name>
<feature type="region of interest" description="Disordered" evidence="1">
    <location>
        <begin position="329"/>
        <end position="355"/>
    </location>
</feature>
<feature type="region of interest" description="Disordered" evidence="1">
    <location>
        <begin position="419"/>
        <end position="469"/>
    </location>
</feature>
<dbReference type="OMA" id="WKYIILK"/>
<organism evidence="3 5">
    <name type="scientific">Cyberlindnera jadinii (strain ATCC 18201 / CBS 1600 / BCRC 20928 / JCM 3617 / NBRC 0987 / NRRL Y-1542)</name>
    <name type="common">Torula yeast</name>
    <name type="synonym">Candida utilis</name>
    <dbReference type="NCBI Taxonomy" id="983966"/>
    <lineage>
        <taxon>Eukaryota</taxon>
        <taxon>Fungi</taxon>
        <taxon>Dikarya</taxon>
        <taxon>Ascomycota</taxon>
        <taxon>Saccharomycotina</taxon>
        <taxon>Saccharomycetes</taxon>
        <taxon>Phaffomycetales</taxon>
        <taxon>Phaffomycetaceae</taxon>
        <taxon>Cyberlindnera</taxon>
    </lineage>
</organism>
<proteinExistence type="predicted"/>
<dbReference type="AlphaFoldDB" id="A0A0H5C9I9"/>
<accession>A0A0H5C9I9</accession>
<dbReference type="GO" id="GO:0005773">
    <property type="term" value="C:vacuole"/>
    <property type="evidence" value="ECO:0007669"/>
    <property type="project" value="GOC"/>
</dbReference>
<evidence type="ECO:0000256" key="1">
    <source>
        <dbReference type="SAM" id="MobiDB-lite"/>
    </source>
</evidence>
<feature type="region of interest" description="Disordered" evidence="1">
    <location>
        <begin position="74"/>
        <end position="101"/>
    </location>
</feature>
<gene>
    <name evidence="3" type="primary">REG1</name>
    <name evidence="3" type="ORF">BN1211_5591</name>
    <name evidence="4" type="ORF">CYBJADRAFT_17366</name>
</gene>
<dbReference type="Proteomes" id="UP000038830">
    <property type="component" value="Unassembled WGS sequence"/>
</dbReference>
<feature type="compositionally biased region" description="Low complexity" evidence="1">
    <location>
        <begin position="8"/>
        <end position="22"/>
    </location>
</feature>
<dbReference type="RefSeq" id="XP_020069609.1">
    <property type="nucleotide sequence ID" value="XM_020216493.1"/>
</dbReference>
<feature type="region of interest" description="Disordered" evidence="1">
    <location>
        <begin position="490"/>
        <end position="511"/>
    </location>
</feature>
<dbReference type="EMBL" id="KV453934">
    <property type="protein sequence ID" value="ODV72570.1"/>
    <property type="molecule type" value="Genomic_DNA"/>
</dbReference>
<dbReference type="PANTHER" id="PTHR28051:SF1">
    <property type="entry name" value="PROTEIN MTL1-RELATED"/>
    <property type="match status" value="1"/>
</dbReference>
<evidence type="ECO:0000259" key="2">
    <source>
        <dbReference type="Pfam" id="PF08550"/>
    </source>
</evidence>
<feature type="region of interest" description="Disordered" evidence="1">
    <location>
        <begin position="720"/>
        <end position="742"/>
    </location>
</feature>
<sequence length="742" mass="83344">MSSSGNLAQMFAQSMQQQQGSQELTHEPPSVSQAVYAEDDDHFENTTFQLKRTRSMGLLDEFIAPTKKLLEEQAQQKQLQAQQQDENRIESQPLKSRTSLDFDESANSGEFIENVDDVPAKEEHKNVNTAQSVITYDYDENELDHDSKPETHNDENTPVSPLLPDAEEFYQPHDDNDIVYEPSRHVDYLSHDWKEADISKSWRYIVLKRKDVANSARLENASWRTWAQAKYHLKTVSPESVNWLKDSDVTWLYGPIYKENGDEDTEKKYGSDGESSALNAIKREKKKKQQKQEKEQKLKQMQQKPRVLKPILKKRTVSEMLTQPSMIVLPPHHHHTQGRKSPINTDSNNPSPPLFEDDFDLISQRVNAQYNKQNKPQAMSVATAATGSGNGDGVTTPAQEQAQEQPVKRHIHFNDRVEQCRSINPPDPNDVVVNHEVDTDDYYDNYDDNDDDDGDDESDDSDDEGGFFLRVKSPSSAQLHGKEFLSMSVSEGNEGLSNNSSSSLVGGPSPSRYQTIELLPSTTLNYGSDSESDEEKFVMSHRTNTGRGYNYMYDYNSVYQGNTDHLVHIGNTDYEVEDPPQHLEGVTMLDVPDCIKLGSNLAVDSPQPLSIEQRPEFQLPEVERTESNRSGFSLHADSDSDSESDNDHASQQRQATSSPAGSVTGTSKNNNITKVSTSPSYASLSDVAAQGYIQSSIKDSLSSVFRKSQTDLNELQKDFSALSSGSEHESKQPALLGSWKKN</sequence>
<feature type="compositionally biased region" description="Low complexity" evidence="1">
    <location>
        <begin position="74"/>
        <end position="84"/>
    </location>
</feature>
<keyword evidence="6" id="KW-1185">Reference proteome</keyword>
<reference evidence="4 6" key="3">
    <citation type="journal article" date="2016" name="Proc. Natl. Acad. Sci. U.S.A.">
        <title>Comparative genomics of biotechnologically important yeasts.</title>
        <authorList>
            <person name="Riley R."/>
            <person name="Haridas S."/>
            <person name="Wolfe K.H."/>
            <person name="Lopes M.R."/>
            <person name="Hittinger C.T."/>
            <person name="Goeker M."/>
            <person name="Salamov A.A."/>
            <person name="Wisecaver J.H."/>
            <person name="Long T.M."/>
            <person name="Calvey C.H."/>
            <person name="Aerts A.L."/>
            <person name="Barry K.W."/>
            <person name="Choi C."/>
            <person name="Clum A."/>
            <person name="Coughlan A.Y."/>
            <person name="Deshpande S."/>
            <person name="Douglass A.P."/>
            <person name="Hanson S.J."/>
            <person name="Klenk H.-P."/>
            <person name="LaButti K.M."/>
            <person name="Lapidus A."/>
            <person name="Lindquist E.A."/>
            <person name="Lipzen A.M."/>
            <person name="Meier-Kolthoff J.P."/>
            <person name="Ohm R.A."/>
            <person name="Otillar R.P."/>
            <person name="Pangilinan J.L."/>
            <person name="Peng Y."/>
            <person name="Rokas A."/>
            <person name="Rosa C.A."/>
            <person name="Scheuner C."/>
            <person name="Sibirny A.A."/>
            <person name="Slot J.C."/>
            <person name="Stielow J.B."/>
            <person name="Sun H."/>
            <person name="Kurtzman C.P."/>
            <person name="Blackwell M."/>
            <person name="Grigoriev I.V."/>
            <person name="Jeffries T.W."/>
        </authorList>
    </citation>
    <scope>NUCLEOTIDE SEQUENCE [LARGE SCALE GENOMIC DNA]</scope>
    <source>
        <strain evidence="6">ATCC 18201 / CBS 1600 / BCRC 20928 / JCM 3617 / NBRC 0987 / NRRL Y-1542</strain>
        <strain evidence="4">NRRL Y-1542</strain>
    </source>
</reference>